<dbReference type="GO" id="GO:0004573">
    <property type="term" value="F:Glc3Man9GlcNAc2 oligosaccharide glucosidase activity"/>
    <property type="evidence" value="ECO:0007669"/>
    <property type="project" value="UniProtKB-EC"/>
</dbReference>
<evidence type="ECO:0000256" key="11">
    <source>
        <dbReference type="ARBA" id="ARBA00038888"/>
    </source>
</evidence>
<evidence type="ECO:0000256" key="4">
    <source>
        <dbReference type="ARBA" id="ARBA00022801"/>
    </source>
</evidence>
<keyword evidence="13" id="KW-1185">Reference proteome</keyword>
<dbReference type="PANTHER" id="PTHR10412:SF11">
    <property type="entry name" value="MANNOSYL-OLIGOSACCHARIDE GLUCOSIDASE"/>
    <property type="match status" value="1"/>
</dbReference>
<comment type="subcellular location">
    <subcellularLocation>
        <location evidence="1">Endoplasmic reticulum membrane</location>
        <topology evidence="1">Single-pass type II membrane protein</topology>
    </subcellularLocation>
</comment>
<keyword evidence="3" id="KW-0812">Transmembrane</keyword>
<evidence type="ECO:0000256" key="6">
    <source>
        <dbReference type="ARBA" id="ARBA00022968"/>
    </source>
</evidence>
<evidence type="ECO:0000256" key="10">
    <source>
        <dbReference type="ARBA" id="ARBA00023295"/>
    </source>
</evidence>
<keyword evidence="7" id="KW-1133">Transmembrane helix</keyword>
<dbReference type="InterPro" id="IPR012341">
    <property type="entry name" value="6hp_glycosidase-like_sf"/>
</dbReference>
<keyword evidence="6" id="KW-0735">Signal-anchor</keyword>
<dbReference type="SUPFAM" id="SSF48208">
    <property type="entry name" value="Six-hairpin glycosidases"/>
    <property type="match status" value="1"/>
</dbReference>
<evidence type="ECO:0000256" key="8">
    <source>
        <dbReference type="ARBA" id="ARBA00023136"/>
    </source>
</evidence>
<evidence type="ECO:0000256" key="2">
    <source>
        <dbReference type="ARBA" id="ARBA00010833"/>
    </source>
</evidence>
<reference evidence="12 13" key="1">
    <citation type="submission" date="2018-11" db="EMBL/GenBank/DDBJ databases">
        <authorList>
            <consortium name="Pathogen Informatics"/>
        </authorList>
    </citation>
    <scope>NUCLEOTIDE SEQUENCE [LARGE SCALE GENOMIC DNA]</scope>
    <source>
        <strain evidence="12 13">Zambia</strain>
    </source>
</reference>
<dbReference type="InterPro" id="IPR031335">
    <property type="entry name" value="Glyco_hydro_63_C"/>
</dbReference>
<organism evidence="12 13">
    <name type="scientific">Schistosoma margrebowiei</name>
    <dbReference type="NCBI Taxonomy" id="48269"/>
    <lineage>
        <taxon>Eukaryota</taxon>
        <taxon>Metazoa</taxon>
        <taxon>Spiralia</taxon>
        <taxon>Lophotrochozoa</taxon>
        <taxon>Platyhelminthes</taxon>
        <taxon>Trematoda</taxon>
        <taxon>Digenea</taxon>
        <taxon>Strigeidida</taxon>
        <taxon>Schistosomatoidea</taxon>
        <taxon>Schistosomatidae</taxon>
        <taxon>Schistosoma</taxon>
    </lineage>
</organism>
<dbReference type="AlphaFoldDB" id="A0A183MB43"/>
<dbReference type="Pfam" id="PF03200">
    <property type="entry name" value="Glyco_hydro_63"/>
    <property type="match status" value="1"/>
</dbReference>
<dbReference type="GO" id="GO:0006487">
    <property type="term" value="P:protein N-linked glycosylation"/>
    <property type="evidence" value="ECO:0007669"/>
    <property type="project" value="TreeGrafter"/>
</dbReference>
<dbReference type="GO" id="GO:0009311">
    <property type="term" value="P:oligosaccharide metabolic process"/>
    <property type="evidence" value="ECO:0007669"/>
    <property type="project" value="InterPro"/>
</dbReference>
<dbReference type="PANTHER" id="PTHR10412">
    <property type="entry name" value="MANNOSYL-OLIGOSACCHARIDE GLUCOSIDASE"/>
    <property type="match status" value="1"/>
</dbReference>
<dbReference type="InterPro" id="IPR008928">
    <property type="entry name" value="6-hairpin_glycosidase_sf"/>
</dbReference>
<gene>
    <name evidence="12" type="ORF">SMRZ_LOCUS13267</name>
</gene>
<accession>A0A183MB43</accession>
<evidence type="ECO:0000313" key="12">
    <source>
        <dbReference type="EMBL" id="VDP04778.1"/>
    </source>
</evidence>
<dbReference type="Gene3D" id="1.50.10.10">
    <property type="match status" value="1"/>
</dbReference>
<name>A0A183MB43_9TREM</name>
<dbReference type="EMBL" id="UZAI01009510">
    <property type="protein sequence ID" value="VDP04778.1"/>
    <property type="molecule type" value="Genomic_DNA"/>
</dbReference>
<keyword evidence="4" id="KW-0378">Hydrolase</keyword>
<evidence type="ECO:0000256" key="5">
    <source>
        <dbReference type="ARBA" id="ARBA00022824"/>
    </source>
</evidence>
<keyword evidence="9" id="KW-0325">Glycoprotein</keyword>
<feature type="non-terminal residue" evidence="12">
    <location>
        <position position="1"/>
    </location>
</feature>
<proteinExistence type="inferred from homology"/>
<evidence type="ECO:0000256" key="3">
    <source>
        <dbReference type="ARBA" id="ARBA00022692"/>
    </source>
</evidence>
<evidence type="ECO:0000256" key="7">
    <source>
        <dbReference type="ARBA" id="ARBA00022989"/>
    </source>
</evidence>
<sequence>FHYNHSLLLYIYIYIYIYIGIIVNLSKISVSNLLGGIGFFYGTSLVLSNWASSLFTATPSRPNFPRGFLWDEGFHGLILARWDPNLAMETVGSWLDLMNANGWIPREQILGWEARSKVPSEFVVQSSDVANPPSLILTVEVSNEFRRWSMLILPRLHVWYQWFNTTQIGPVPLSYRWRGRNPNEIHQLNPLTLSSGKCLRVSL</sequence>
<dbReference type="InterPro" id="IPR004888">
    <property type="entry name" value="Glycoside_hydrolase_63"/>
</dbReference>
<keyword evidence="8" id="KW-0472">Membrane</keyword>
<dbReference type="GO" id="GO:0005789">
    <property type="term" value="C:endoplasmic reticulum membrane"/>
    <property type="evidence" value="ECO:0007669"/>
    <property type="project" value="UniProtKB-SubCell"/>
</dbReference>
<dbReference type="EC" id="3.2.1.106" evidence="11"/>
<comment type="similarity">
    <text evidence="2">Belongs to the glycosyl hydrolase 63 family.</text>
</comment>
<keyword evidence="5" id="KW-0256">Endoplasmic reticulum</keyword>
<evidence type="ECO:0000256" key="9">
    <source>
        <dbReference type="ARBA" id="ARBA00023180"/>
    </source>
</evidence>
<dbReference type="Proteomes" id="UP000277204">
    <property type="component" value="Unassembled WGS sequence"/>
</dbReference>
<dbReference type="STRING" id="48269.A0A183MB43"/>
<protein>
    <recommendedName>
        <fullName evidence="11">mannosyl-oligosaccharide glucosidase</fullName>
        <ecNumber evidence="11">3.2.1.106</ecNumber>
    </recommendedName>
</protein>
<keyword evidence="10" id="KW-0326">Glycosidase</keyword>
<evidence type="ECO:0000313" key="13">
    <source>
        <dbReference type="Proteomes" id="UP000277204"/>
    </source>
</evidence>
<evidence type="ECO:0000256" key="1">
    <source>
        <dbReference type="ARBA" id="ARBA00004648"/>
    </source>
</evidence>